<name>A0ABW4CWW6_9LACO</name>
<evidence type="ECO:0000313" key="1">
    <source>
        <dbReference type="EMBL" id="MFD1440940.1"/>
    </source>
</evidence>
<dbReference type="RefSeq" id="WP_379909368.1">
    <property type="nucleotide sequence ID" value="NZ_JBHTOK010000052.1"/>
</dbReference>
<reference evidence="2" key="1">
    <citation type="journal article" date="2019" name="Int. J. Syst. Evol. Microbiol.">
        <title>The Global Catalogue of Microorganisms (GCM) 10K type strain sequencing project: providing services to taxonomists for standard genome sequencing and annotation.</title>
        <authorList>
            <consortium name="The Broad Institute Genomics Platform"/>
            <consortium name="The Broad Institute Genome Sequencing Center for Infectious Disease"/>
            <person name="Wu L."/>
            <person name="Ma J."/>
        </authorList>
    </citation>
    <scope>NUCLEOTIDE SEQUENCE [LARGE SCALE GENOMIC DNA]</scope>
    <source>
        <strain evidence="2">CCM 8912</strain>
    </source>
</reference>
<dbReference type="EMBL" id="JBHTOK010000052">
    <property type="protein sequence ID" value="MFD1440940.1"/>
    <property type="molecule type" value="Genomic_DNA"/>
</dbReference>
<proteinExistence type="predicted"/>
<gene>
    <name evidence="1" type="ORF">ACFQ5K_06110</name>
</gene>
<organism evidence="1 2">
    <name type="scientific">Lacticaseibacillus hegangensis</name>
    <dbReference type="NCBI Taxonomy" id="2486010"/>
    <lineage>
        <taxon>Bacteria</taxon>
        <taxon>Bacillati</taxon>
        <taxon>Bacillota</taxon>
        <taxon>Bacilli</taxon>
        <taxon>Lactobacillales</taxon>
        <taxon>Lactobacillaceae</taxon>
        <taxon>Lacticaseibacillus</taxon>
    </lineage>
</organism>
<comment type="caution">
    <text evidence="1">The sequence shown here is derived from an EMBL/GenBank/DDBJ whole genome shotgun (WGS) entry which is preliminary data.</text>
</comment>
<accession>A0ABW4CWW6</accession>
<dbReference type="Proteomes" id="UP001597212">
    <property type="component" value="Unassembled WGS sequence"/>
</dbReference>
<keyword evidence="2" id="KW-1185">Reference proteome</keyword>
<protein>
    <submittedName>
        <fullName evidence="1">Uncharacterized protein</fullName>
    </submittedName>
</protein>
<evidence type="ECO:0000313" key="2">
    <source>
        <dbReference type="Proteomes" id="UP001597212"/>
    </source>
</evidence>
<sequence length="107" mass="12213">MDKRAINKFAVAARRQLIQDISLKLGSIGINNEGVSEKLPSSSNNAEFYTNNAEPVVGKDIERRQQIVKNLRASAKTSDWQPWFKIEVQHLIKQTNLHKKVMKTYSC</sequence>